<feature type="domain" description="Leukemia inhibitory factor receptor N-terminal" evidence="2">
    <location>
        <begin position="50"/>
        <end position="126"/>
    </location>
</feature>
<dbReference type="Pfam" id="PF17971">
    <property type="entry name" value="LIFR_D2"/>
    <property type="match status" value="1"/>
</dbReference>
<proteinExistence type="predicted"/>
<dbReference type="InterPro" id="IPR036116">
    <property type="entry name" value="FN3_sf"/>
</dbReference>
<dbReference type="Proteomes" id="UP000593571">
    <property type="component" value="Unassembled WGS sequence"/>
</dbReference>
<protein>
    <submittedName>
        <fullName evidence="3">LIF receptor subunit alpha</fullName>
    </submittedName>
</protein>
<dbReference type="InterPro" id="IPR040817">
    <property type="entry name" value="LIFR_D2"/>
</dbReference>
<dbReference type="SUPFAM" id="SSF49265">
    <property type="entry name" value="Fibronectin type III"/>
    <property type="match status" value="1"/>
</dbReference>
<name>A0A7J8EZJ4_ROUAE</name>
<dbReference type="Pfam" id="PF18207">
    <property type="entry name" value="LIFR_N"/>
    <property type="match status" value="1"/>
</dbReference>
<evidence type="ECO:0000259" key="2">
    <source>
        <dbReference type="Pfam" id="PF18207"/>
    </source>
</evidence>
<comment type="caution">
    <text evidence="3">The sequence shown here is derived from an EMBL/GenBank/DDBJ whole genome shotgun (WGS) entry which is preliminary data.</text>
</comment>
<gene>
    <name evidence="3" type="ORF">HJG63_007624</name>
</gene>
<reference evidence="3 4" key="1">
    <citation type="journal article" date="2020" name="Nature">
        <title>Six reference-quality genomes reveal evolution of bat adaptations.</title>
        <authorList>
            <person name="Jebb D."/>
            <person name="Huang Z."/>
            <person name="Pippel M."/>
            <person name="Hughes G.M."/>
            <person name="Lavrichenko K."/>
            <person name="Devanna P."/>
            <person name="Winkler S."/>
            <person name="Jermiin L.S."/>
            <person name="Skirmuntt E.C."/>
            <person name="Katzourakis A."/>
            <person name="Burkitt-Gray L."/>
            <person name="Ray D.A."/>
            <person name="Sullivan K.A.M."/>
            <person name="Roscito J.G."/>
            <person name="Kirilenko B.M."/>
            <person name="Davalos L.M."/>
            <person name="Corthals A.P."/>
            <person name="Power M.L."/>
            <person name="Jones G."/>
            <person name="Ransome R.D."/>
            <person name="Dechmann D.K.N."/>
            <person name="Locatelli A.G."/>
            <person name="Puechmaille S.J."/>
            <person name="Fedrigo O."/>
            <person name="Jarvis E.D."/>
            <person name="Hiller M."/>
            <person name="Vernes S.C."/>
            <person name="Myers E.W."/>
            <person name="Teeling E.C."/>
        </authorList>
    </citation>
    <scope>NUCLEOTIDE SEQUENCE [LARGE SCALE GENOMIC DNA]</scope>
    <source>
        <strain evidence="3">MRouAeg1</strain>
        <tissue evidence="3">Muscle</tissue>
    </source>
</reference>
<evidence type="ECO:0000313" key="3">
    <source>
        <dbReference type="EMBL" id="KAF6440917.1"/>
    </source>
</evidence>
<dbReference type="Gene3D" id="2.60.40.10">
    <property type="entry name" value="Immunoglobulins"/>
    <property type="match status" value="2"/>
</dbReference>
<dbReference type="AlphaFoldDB" id="A0A7J8EZJ4"/>
<accession>A0A7J8EZJ4</accession>
<keyword evidence="3" id="KW-0675">Receptor</keyword>
<organism evidence="3 4">
    <name type="scientific">Rousettus aegyptiacus</name>
    <name type="common">Egyptian fruit bat</name>
    <name type="synonym">Pteropus aegyptiacus</name>
    <dbReference type="NCBI Taxonomy" id="9407"/>
    <lineage>
        <taxon>Eukaryota</taxon>
        <taxon>Metazoa</taxon>
        <taxon>Chordata</taxon>
        <taxon>Craniata</taxon>
        <taxon>Vertebrata</taxon>
        <taxon>Euteleostomi</taxon>
        <taxon>Mammalia</taxon>
        <taxon>Eutheria</taxon>
        <taxon>Laurasiatheria</taxon>
        <taxon>Chiroptera</taxon>
        <taxon>Yinpterochiroptera</taxon>
        <taxon>Pteropodoidea</taxon>
        <taxon>Pteropodidae</taxon>
        <taxon>Rousettinae</taxon>
        <taxon>Rousettus</taxon>
    </lineage>
</organism>
<sequence>MDIFLYLRRLSWMVDSKRMKTTSNFRWLLSTFVLLYLMNQVNSQKKGAPHNLKCVTNNLQVWDCSWKLSGASRGVHEVCIENRSNSCYLLGKTNNKIPTLAPGDYEITVKPLHDFRGSISKFILNEKNVSFIPDTPEILNLSADFPTSTLHLKWNDKGSVFPHHSNVIWEIKILRKENVEVVKLVSLNKTDFFLPVT</sequence>
<dbReference type="FunFam" id="2.60.40.10:FF:001265">
    <property type="entry name" value="Leukemia inhibitory factor receptor"/>
    <property type="match status" value="1"/>
</dbReference>
<feature type="domain" description="Leukemia inhibitory factor receptor D2" evidence="1">
    <location>
        <begin position="128"/>
        <end position="189"/>
    </location>
</feature>
<dbReference type="InterPro" id="IPR013783">
    <property type="entry name" value="Ig-like_fold"/>
</dbReference>
<dbReference type="EMBL" id="JACASE010000008">
    <property type="protein sequence ID" value="KAF6440917.1"/>
    <property type="molecule type" value="Genomic_DNA"/>
</dbReference>
<keyword evidence="4" id="KW-1185">Reference proteome</keyword>
<dbReference type="InterPro" id="IPR040901">
    <property type="entry name" value="LIFR_N"/>
</dbReference>
<evidence type="ECO:0000313" key="4">
    <source>
        <dbReference type="Proteomes" id="UP000593571"/>
    </source>
</evidence>
<evidence type="ECO:0000259" key="1">
    <source>
        <dbReference type="Pfam" id="PF17971"/>
    </source>
</evidence>